<accession>A0A6N4R0A2</accession>
<dbReference type="EMBL" id="VAFM01000002">
    <property type="protein sequence ID" value="TKW60838.1"/>
    <property type="molecule type" value="Genomic_DNA"/>
</dbReference>
<dbReference type="CDD" id="cd07067">
    <property type="entry name" value="HP_PGM_like"/>
    <property type="match status" value="1"/>
</dbReference>
<feature type="binding site" evidence="2">
    <location>
        <position position="73"/>
    </location>
    <ligand>
        <name>substrate</name>
    </ligand>
</feature>
<protein>
    <submittedName>
        <fullName evidence="3">Histidine phosphatase family protein</fullName>
    </submittedName>
</protein>
<dbReference type="Gene3D" id="3.40.50.1240">
    <property type="entry name" value="Phosphoglycerate mutase-like"/>
    <property type="match status" value="1"/>
</dbReference>
<feature type="active site" description="Tele-phosphohistidine intermediate" evidence="1">
    <location>
        <position position="24"/>
    </location>
</feature>
<dbReference type="GO" id="GO:0016791">
    <property type="term" value="F:phosphatase activity"/>
    <property type="evidence" value="ECO:0007669"/>
    <property type="project" value="TreeGrafter"/>
</dbReference>
<dbReference type="InterPro" id="IPR029033">
    <property type="entry name" value="His_PPase_superfam"/>
</dbReference>
<dbReference type="SMART" id="SM00855">
    <property type="entry name" value="PGAM"/>
    <property type="match status" value="1"/>
</dbReference>
<dbReference type="SUPFAM" id="SSF53254">
    <property type="entry name" value="Phosphoglycerate mutase-like"/>
    <property type="match status" value="1"/>
</dbReference>
<comment type="caution">
    <text evidence="3">The sequence shown here is derived from an EMBL/GenBank/DDBJ whole genome shotgun (WGS) entry which is preliminary data.</text>
</comment>
<dbReference type="PANTHER" id="PTHR48100">
    <property type="entry name" value="BROAD-SPECIFICITY PHOSPHATASE YOR283W-RELATED"/>
    <property type="match status" value="1"/>
</dbReference>
<dbReference type="AlphaFoldDB" id="A0A6N4R0A2"/>
<reference evidence="3 4" key="1">
    <citation type="journal article" date="2017" name="Nat. Commun.">
        <title>In situ click chemistry generation of cyclooxygenase-2 inhibitors.</title>
        <authorList>
            <person name="Bhardwaj A."/>
            <person name="Kaur J."/>
            <person name="Wuest M."/>
            <person name="Wuest F."/>
        </authorList>
    </citation>
    <scope>NUCLEOTIDE SEQUENCE [LARGE SCALE GENOMIC DNA]</scope>
    <source>
        <strain evidence="3">S2_018_000_R2_106</strain>
    </source>
</reference>
<dbReference type="GO" id="GO:0005737">
    <property type="term" value="C:cytoplasm"/>
    <property type="evidence" value="ECO:0007669"/>
    <property type="project" value="TreeGrafter"/>
</dbReference>
<evidence type="ECO:0000256" key="1">
    <source>
        <dbReference type="PIRSR" id="PIRSR613078-1"/>
    </source>
</evidence>
<feature type="binding site" evidence="2">
    <location>
        <begin position="23"/>
        <end position="30"/>
    </location>
    <ligand>
        <name>substrate</name>
    </ligand>
</feature>
<dbReference type="Pfam" id="PF00300">
    <property type="entry name" value="His_Phos_1"/>
    <property type="match status" value="1"/>
</dbReference>
<feature type="active site" description="Proton donor/acceptor" evidence="1">
    <location>
        <position position="97"/>
    </location>
</feature>
<organism evidence="3 4">
    <name type="scientific">Blastochloris viridis</name>
    <name type="common">Rhodopseudomonas viridis</name>
    <dbReference type="NCBI Taxonomy" id="1079"/>
    <lineage>
        <taxon>Bacteria</taxon>
        <taxon>Pseudomonadati</taxon>
        <taxon>Pseudomonadota</taxon>
        <taxon>Alphaproteobacteria</taxon>
        <taxon>Hyphomicrobiales</taxon>
        <taxon>Blastochloridaceae</taxon>
        <taxon>Blastochloris</taxon>
    </lineage>
</organism>
<evidence type="ECO:0000313" key="4">
    <source>
        <dbReference type="Proteomes" id="UP000320948"/>
    </source>
</evidence>
<sequence>MGTALRQPENLDMSPTRAFTFVRHGQTDWNLEGRMQGHTDIPLNATGIEQAHAAAKRLTSGSFTRIIASPLSRARITAEIIAAAHNLPLELCDQLKERTFGSLEGELRDEIRRKHMLGEDQDFNSILPADAEQWPQTQLRSQQAIAKWLSAYPEENILFVGHGAFFRALYEALGGPYMEARNATPYHFQPTASGWQLTTL</sequence>
<dbReference type="Proteomes" id="UP000320948">
    <property type="component" value="Unassembled WGS sequence"/>
</dbReference>
<dbReference type="PANTHER" id="PTHR48100:SF1">
    <property type="entry name" value="HISTIDINE PHOSPHATASE FAMILY PROTEIN-RELATED"/>
    <property type="match status" value="1"/>
</dbReference>
<proteinExistence type="predicted"/>
<dbReference type="InterPro" id="IPR050275">
    <property type="entry name" value="PGM_Phosphatase"/>
</dbReference>
<evidence type="ECO:0000256" key="2">
    <source>
        <dbReference type="PIRSR" id="PIRSR613078-2"/>
    </source>
</evidence>
<name>A0A6N4R0A2_BLAVI</name>
<dbReference type="InterPro" id="IPR013078">
    <property type="entry name" value="His_Pase_superF_clade-1"/>
</dbReference>
<gene>
    <name evidence="3" type="ORF">DI628_08085</name>
</gene>
<evidence type="ECO:0000313" key="3">
    <source>
        <dbReference type="EMBL" id="TKW60838.1"/>
    </source>
</evidence>